<comment type="catalytic activity">
    <reaction evidence="7">
        <text>arsenic triglutathione + 2 [thioredoxin]-dithiol + 2 S-adenosyl-L-methionine + H2O = dimethylarsinous acid + 2 [thioredoxin]-disulfide + 3 glutathione + 2 S-adenosyl-L-homocysteine + 2 H(+)</text>
        <dbReference type="Rhea" id="RHEA:69464"/>
        <dbReference type="Rhea" id="RHEA-COMP:10698"/>
        <dbReference type="Rhea" id="RHEA-COMP:10700"/>
        <dbReference type="ChEBI" id="CHEBI:15377"/>
        <dbReference type="ChEBI" id="CHEBI:15378"/>
        <dbReference type="ChEBI" id="CHEBI:23808"/>
        <dbReference type="ChEBI" id="CHEBI:29950"/>
        <dbReference type="ChEBI" id="CHEBI:50058"/>
        <dbReference type="ChEBI" id="CHEBI:57856"/>
        <dbReference type="ChEBI" id="CHEBI:57925"/>
        <dbReference type="ChEBI" id="CHEBI:59789"/>
        <dbReference type="ChEBI" id="CHEBI:183640"/>
        <dbReference type="EC" id="2.1.1.137"/>
    </reaction>
</comment>
<dbReference type="Proteomes" id="UP000217935">
    <property type="component" value="Chromosome"/>
</dbReference>
<dbReference type="STRING" id="1758178.GCA_001550095_00128"/>
<name>A0A291GBM0_9RHOB</name>
<dbReference type="CDD" id="cd02440">
    <property type="entry name" value="AdoMet_MTases"/>
    <property type="match status" value="1"/>
</dbReference>
<evidence type="ECO:0000313" key="11">
    <source>
        <dbReference type="Proteomes" id="UP000217935"/>
    </source>
</evidence>
<comment type="catalytic activity">
    <reaction evidence="8">
        <text>arsenic triglutathione + 3 [thioredoxin]-dithiol + 3 S-adenosyl-L-methionine = trimethylarsine + 3 [thioredoxin]-disulfide + 3 glutathione + 3 S-adenosyl-L-homocysteine + 3 H(+)</text>
        <dbReference type="Rhea" id="RHEA:69432"/>
        <dbReference type="Rhea" id="RHEA-COMP:10698"/>
        <dbReference type="Rhea" id="RHEA-COMP:10700"/>
        <dbReference type="ChEBI" id="CHEBI:15378"/>
        <dbReference type="ChEBI" id="CHEBI:27130"/>
        <dbReference type="ChEBI" id="CHEBI:29950"/>
        <dbReference type="ChEBI" id="CHEBI:50058"/>
        <dbReference type="ChEBI" id="CHEBI:57856"/>
        <dbReference type="ChEBI" id="CHEBI:57925"/>
        <dbReference type="ChEBI" id="CHEBI:59789"/>
        <dbReference type="ChEBI" id="CHEBI:183640"/>
        <dbReference type="EC" id="2.1.1.137"/>
    </reaction>
</comment>
<protein>
    <recommendedName>
        <fullName evidence="5">Arsenite methyltransferase</fullName>
        <ecNumber evidence="4">2.1.1.137</ecNumber>
    </recommendedName>
</protein>
<dbReference type="GO" id="GO:0030791">
    <property type="term" value="F:arsenite methyltransferase activity"/>
    <property type="evidence" value="ECO:0007669"/>
    <property type="project" value="UniProtKB-EC"/>
</dbReference>
<evidence type="ECO:0000256" key="4">
    <source>
        <dbReference type="ARBA" id="ARBA00034521"/>
    </source>
</evidence>
<dbReference type="EMBL" id="CP022196">
    <property type="protein sequence ID" value="ATG47406.1"/>
    <property type="molecule type" value="Genomic_DNA"/>
</dbReference>
<comment type="catalytic activity">
    <reaction evidence="6">
        <text>arsenic triglutathione + [thioredoxin]-dithiol + S-adenosyl-L-methionine + 2 H2O = methylarsonous acid + [thioredoxin]-disulfide + 3 glutathione + S-adenosyl-L-homocysteine + H(+)</text>
        <dbReference type="Rhea" id="RHEA:69460"/>
        <dbReference type="Rhea" id="RHEA-COMP:10698"/>
        <dbReference type="Rhea" id="RHEA-COMP:10700"/>
        <dbReference type="ChEBI" id="CHEBI:15377"/>
        <dbReference type="ChEBI" id="CHEBI:15378"/>
        <dbReference type="ChEBI" id="CHEBI:17826"/>
        <dbReference type="ChEBI" id="CHEBI:29950"/>
        <dbReference type="ChEBI" id="CHEBI:50058"/>
        <dbReference type="ChEBI" id="CHEBI:57856"/>
        <dbReference type="ChEBI" id="CHEBI:57925"/>
        <dbReference type="ChEBI" id="CHEBI:59789"/>
        <dbReference type="ChEBI" id="CHEBI:183640"/>
        <dbReference type="EC" id="2.1.1.137"/>
    </reaction>
</comment>
<dbReference type="InterPro" id="IPR025714">
    <property type="entry name" value="Methyltranfer_dom"/>
</dbReference>
<feature type="domain" description="Methyltransferase" evidence="9">
    <location>
        <begin position="62"/>
        <end position="216"/>
    </location>
</feature>
<evidence type="ECO:0000256" key="8">
    <source>
        <dbReference type="ARBA" id="ARBA00048428"/>
    </source>
</evidence>
<evidence type="ECO:0000256" key="5">
    <source>
        <dbReference type="ARBA" id="ARBA00034545"/>
    </source>
</evidence>
<dbReference type="EC" id="2.1.1.137" evidence="4"/>
<sequence>MSHAEVQDYYGKVLQGSQDLKTNACCSPDAMSDGLKRALSNIHDEVLSRYYGCGLIAPAALKGARVLDLGSGAGRDVYALSQFVGEDGAVVGVDMTEEQLAVARRHQDWHAERFGYAKSNVEFHQGYIEKLDDLPLEEGSFDVIVSNCVLNLAMDKPAVLREAYRLLKPGGEMYFSDVYADRRVPEALRADPVLYGECLSGALYWNDFEYMARAAGFADPRLVTHRALTVENPALEARVAPIRFISATYRLFKLDLEPECEDYGQAVIYKGTVPEMPHVFDLDAGHQIETGKVFPVCGNTFKMLADTRFAPHFEFIGDFSTHYGIFAGCGGTSPFDSLTETGAPASGGCC</sequence>
<gene>
    <name evidence="10" type="ORF">CEW89_07390</name>
</gene>
<dbReference type="GO" id="GO:0032259">
    <property type="term" value="P:methylation"/>
    <property type="evidence" value="ECO:0007669"/>
    <property type="project" value="UniProtKB-KW"/>
</dbReference>
<evidence type="ECO:0000313" key="10">
    <source>
        <dbReference type="EMBL" id="ATG47406.1"/>
    </source>
</evidence>
<dbReference type="KEGG" id="ceh:CEW89_07390"/>
<dbReference type="Gene3D" id="3.40.50.150">
    <property type="entry name" value="Vaccinia Virus protein VP39"/>
    <property type="match status" value="1"/>
</dbReference>
<dbReference type="PANTHER" id="PTHR43675">
    <property type="entry name" value="ARSENITE METHYLTRANSFERASE"/>
    <property type="match status" value="1"/>
</dbReference>
<dbReference type="Pfam" id="PF13847">
    <property type="entry name" value="Methyltransf_31"/>
    <property type="match status" value="1"/>
</dbReference>
<evidence type="ECO:0000256" key="6">
    <source>
        <dbReference type="ARBA" id="ARBA00047941"/>
    </source>
</evidence>
<comment type="similarity">
    <text evidence="3">Belongs to the methyltransferase superfamily. Arsenite methyltransferase family.</text>
</comment>
<dbReference type="InterPro" id="IPR029063">
    <property type="entry name" value="SAM-dependent_MTases_sf"/>
</dbReference>
<reference evidence="10 11" key="1">
    <citation type="submission" date="2017-06" db="EMBL/GenBank/DDBJ databases">
        <title>Celeribacter sp. TSPH2 complete genome sequence.</title>
        <authorList>
            <person name="Woo J.-H."/>
            <person name="Kim H.-S."/>
        </authorList>
    </citation>
    <scope>NUCLEOTIDE SEQUENCE [LARGE SCALE GENOMIC DNA]</scope>
    <source>
        <strain evidence="10 11">TSPH2</strain>
    </source>
</reference>
<organism evidence="10 11">
    <name type="scientific">Celeribacter ethanolicus</name>
    <dbReference type="NCBI Taxonomy" id="1758178"/>
    <lineage>
        <taxon>Bacteria</taxon>
        <taxon>Pseudomonadati</taxon>
        <taxon>Pseudomonadota</taxon>
        <taxon>Alphaproteobacteria</taxon>
        <taxon>Rhodobacterales</taxon>
        <taxon>Roseobacteraceae</taxon>
        <taxon>Celeribacter</taxon>
    </lineage>
</organism>
<evidence type="ECO:0000256" key="2">
    <source>
        <dbReference type="ARBA" id="ARBA00022691"/>
    </source>
</evidence>
<keyword evidence="10" id="KW-0489">Methyltransferase</keyword>
<evidence type="ECO:0000256" key="7">
    <source>
        <dbReference type="ARBA" id="ARBA00047943"/>
    </source>
</evidence>
<keyword evidence="1 10" id="KW-0808">Transferase</keyword>
<dbReference type="SUPFAM" id="SSF53335">
    <property type="entry name" value="S-adenosyl-L-methionine-dependent methyltransferases"/>
    <property type="match status" value="1"/>
</dbReference>
<dbReference type="AlphaFoldDB" id="A0A291GBM0"/>
<dbReference type="InterPro" id="IPR026669">
    <property type="entry name" value="Arsenite_MeTrfase-like"/>
</dbReference>
<dbReference type="Gene3D" id="3.40.5.100">
    <property type="match status" value="1"/>
</dbReference>
<accession>A0A291GBM0</accession>
<keyword evidence="2" id="KW-0949">S-adenosyl-L-methionine</keyword>
<evidence type="ECO:0000256" key="3">
    <source>
        <dbReference type="ARBA" id="ARBA00034487"/>
    </source>
</evidence>
<proteinExistence type="inferred from homology"/>
<dbReference type="PANTHER" id="PTHR43675:SF8">
    <property type="entry name" value="ARSENITE METHYLTRANSFERASE"/>
    <property type="match status" value="1"/>
</dbReference>
<dbReference type="RefSeq" id="WP_096805456.1">
    <property type="nucleotide sequence ID" value="NZ_CP022196.1"/>
</dbReference>
<keyword evidence="11" id="KW-1185">Reference proteome</keyword>
<evidence type="ECO:0000256" key="1">
    <source>
        <dbReference type="ARBA" id="ARBA00022679"/>
    </source>
</evidence>
<evidence type="ECO:0000259" key="9">
    <source>
        <dbReference type="Pfam" id="PF13847"/>
    </source>
</evidence>
<dbReference type="OrthoDB" id="9765084at2"/>